<evidence type="ECO:0000313" key="2">
    <source>
        <dbReference type="EMBL" id="ULT90336.1"/>
    </source>
</evidence>
<dbReference type="Pfam" id="PF00135">
    <property type="entry name" value="COesterase"/>
    <property type="match status" value="3"/>
</dbReference>
<proteinExistence type="predicted"/>
<protein>
    <recommendedName>
        <fullName evidence="1">Carboxylesterase type B domain-containing protein</fullName>
    </recommendedName>
</protein>
<dbReference type="EMBL" id="CP090895">
    <property type="protein sequence ID" value="ULT90336.1"/>
    <property type="molecule type" value="Genomic_DNA"/>
</dbReference>
<feature type="domain" description="Carboxylesterase type B" evidence="1">
    <location>
        <begin position="161"/>
        <end position="273"/>
    </location>
</feature>
<feature type="domain" description="Carboxylesterase type B" evidence="1">
    <location>
        <begin position="19"/>
        <end position="140"/>
    </location>
</feature>
<dbReference type="SUPFAM" id="SSF53474">
    <property type="entry name" value="alpha/beta-Hydrolases"/>
    <property type="match status" value="2"/>
</dbReference>
<accession>A0AAE9D0U1</accession>
<evidence type="ECO:0000313" key="3">
    <source>
        <dbReference type="Proteomes" id="UP000827892"/>
    </source>
</evidence>
<dbReference type="Proteomes" id="UP000827892">
    <property type="component" value="Chromosome V"/>
</dbReference>
<sequence>MAVPDPIYSRIGDSIEASSKKLFKLDVVPKPEDVHEKLENWYSEGIDKSDVAAVRKRFIEFLGDAVFNVGILNSAQAASKSGNHVFLYSFDYSSSHGNDFRYIFGSGGYDTFVPTENDFQMMESMATWFSNFSNYGNPNGNDVVGKMGGHLSHLKRERNQEVFNSPCGPIRGNIYRHGDKIVNGYLGIPYAAPPIGDLRFKKPEPADNWNEIKDCTEYGPRSPQSGPFAESIRFEKEDVADEANCLTLNVFAPTWESEEFKEKRPVMVYIHGGDPDNVTILGQSAGAALVDILSLSPHSRDLFQRVIVMSGGALCEYAVRTAESEGDVSYTPNLDGDFLPKPLDELRKESPKKDIMLGFTEHEGLFFEFLLRDPTPPLEALRRNINTFYKEDSGANFDDVRKKMFDFYTRGVEQSNEKKLKERIVELFADALFTAGIFENAQNCANYGNDVWLYVFDYSEPSGFGPQREFASFVGATHATDLRYILGEGFYSEFKPTDDEIKMIDKITEIYSNFGKYGNPNETGSQEWERYNPEHQRRHYRISYPRGNMRDEYCPERMEYLKEVRKNNKNLETVVYGRS</sequence>
<organism evidence="2 3">
    <name type="scientific">Caenorhabditis briggsae</name>
    <dbReference type="NCBI Taxonomy" id="6238"/>
    <lineage>
        <taxon>Eukaryota</taxon>
        <taxon>Metazoa</taxon>
        <taxon>Ecdysozoa</taxon>
        <taxon>Nematoda</taxon>
        <taxon>Chromadorea</taxon>
        <taxon>Rhabditida</taxon>
        <taxon>Rhabditina</taxon>
        <taxon>Rhabditomorpha</taxon>
        <taxon>Rhabditoidea</taxon>
        <taxon>Rhabditidae</taxon>
        <taxon>Peloderinae</taxon>
        <taxon>Caenorhabditis</taxon>
    </lineage>
</organism>
<dbReference type="PANTHER" id="PTHR45029">
    <property type="entry name" value="CARBOXYLIC ESTER HYDROLASE-RELATED"/>
    <property type="match status" value="1"/>
</dbReference>
<evidence type="ECO:0000259" key="1">
    <source>
        <dbReference type="Pfam" id="PF00135"/>
    </source>
</evidence>
<dbReference type="Gene3D" id="3.40.50.1820">
    <property type="entry name" value="alpha/beta hydrolase"/>
    <property type="match status" value="4"/>
</dbReference>
<dbReference type="PANTHER" id="PTHR45029:SF7">
    <property type="entry name" value="CARBOXYLIC ESTER HYDROLASE"/>
    <property type="match status" value="1"/>
</dbReference>
<dbReference type="AlphaFoldDB" id="A0AAE9D0U1"/>
<reference evidence="2 3" key="1">
    <citation type="submission" date="2022-02" db="EMBL/GenBank/DDBJ databases">
        <title>Chromosome-level reference genomes for two strains of Caenorhabditis briggsae: an improved platform for comparative genomics.</title>
        <authorList>
            <person name="Stevens L."/>
            <person name="Andersen E.C."/>
        </authorList>
    </citation>
    <scope>NUCLEOTIDE SEQUENCE [LARGE SCALE GENOMIC DNA]</scope>
    <source>
        <strain evidence="2">QX1410_ONT</strain>
        <tissue evidence="2">Whole-organism</tissue>
    </source>
</reference>
<feature type="domain" description="Carboxylesterase type B" evidence="1">
    <location>
        <begin position="323"/>
        <end position="558"/>
    </location>
</feature>
<dbReference type="InterPro" id="IPR029058">
    <property type="entry name" value="AB_hydrolase_fold"/>
</dbReference>
<dbReference type="InterPro" id="IPR043187">
    <property type="entry name" value="CM06B1-like"/>
</dbReference>
<gene>
    <name evidence="2" type="ORF">L3Y34_008588</name>
</gene>
<name>A0AAE9D0U1_CAEBR</name>
<dbReference type="InterPro" id="IPR002018">
    <property type="entry name" value="CarbesteraseB"/>
</dbReference>